<reference evidence="2" key="1">
    <citation type="submission" date="2022-05" db="EMBL/GenBank/DDBJ databases">
        <authorList>
            <person name="Sun H.-N."/>
        </authorList>
    </citation>
    <scope>NUCLEOTIDE SEQUENCE</scope>
    <source>
        <strain evidence="2">HB14</strain>
    </source>
</reference>
<keyword evidence="3" id="KW-1185">Reference proteome</keyword>
<protein>
    <submittedName>
        <fullName evidence="2">FAD-binding oxidoreductase</fullName>
    </submittedName>
</protein>
<feature type="chain" id="PRO_5040784078" evidence="1">
    <location>
        <begin position="20"/>
        <end position="155"/>
    </location>
</feature>
<dbReference type="Proteomes" id="UP001139319">
    <property type="component" value="Unassembled WGS sequence"/>
</dbReference>
<dbReference type="EMBL" id="JAMFTH010000002">
    <property type="protein sequence ID" value="MCP8899686.1"/>
    <property type="molecule type" value="Genomic_DNA"/>
</dbReference>
<dbReference type="AlphaFoldDB" id="A0A9X2I030"/>
<evidence type="ECO:0000313" key="2">
    <source>
        <dbReference type="EMBL" id="MCP8899686.1"/>
    </source>
</evidence>
<accession>A0A9X2I030</accession>
<keyword evidence="1" id="KW-0732">Signal</keyword>
<dbReference type="InterPro" id="IPR036444">
    <property type="entry name" value="PLipase_A2_dom_sf"/>
</dbReference>
<evidence type="ECO:0000256" key="1">
    <source>
        <dbReference type="SAM" id="SignalP"/>
    </source>
</evidence>
<comment type="caution">
    <text evidence="2">The sequence shown here is derived from an EMBL/GenBank/DDBJ whole genome shotgun (WGS) entry which is preliminary data.</text>
</comment>
<evidence type="ECO:0000313" key="3">
    <source>
        <dbReference type="Proteomes" id="UP001139319"/>
    </source>
</evidence>
<feature type="signal peptide" evidence="1">
    <location>
        <begin position="1"/>
        <end position="19"/>
    </location>
</feature>
<dbReference type="GO" id="GO:0004623">
    <property type="term" value="F:phospholipase A2 activity"/>
    <property type="evidence" value="ECO:0007669"/>
    <property type="project" value="InterPro"/>
</dbReference>
<proteinExistence type="predicted"/>
<dbReference type="GO" id="GO:0050482">
    <property type="term" value="P:arachidonate secretion"/>
    <property type="evidence" value="ECO:0007669"/>
    <property type="project" value="InterPro"/>
</dbReference>
<sequence>MRKSVAIIALGLSVPLIQAQSIAPFSSDGCSRFPNGTLEQQDLWLECCEKHDFAYWRGGTYTQRREADQALEACVAKLDEPVIASVMYMGVRLGGTPFVPTDFRWGYGWPEYRGYRALSTAEQQSVEKAIEALKPAQRERVLPVSVIKPVPEDDS</sequence>
<organism evidence="2 3">
    <name type="scientific">Gilvimarinus xylanilyticus</name>
    <dbReference type="NCBI Taxonomy" id="2944139"/>
    <lineage>
        <taxon>Bacteria</taxon>
        <taxon>Pseudomonadati</taxon>
        <taxon>Pseudomonadota</taxon>
        <taxon>Gammaproteobacteria</taxon>
        <taxon>Cellvibrionales</taxon>
        <taxon>Cellvibrionaceae</taxon>
        <taxon>Gilvimarinus</taxon>
    </lineage>
</organism>
<gene>
    <name evidence="2" type="ORF">M6D89_10275</name>
</gene>
<dbReference type="SUPFAM" id="SSF48619">
    <property type="entry name" value="Phospholipase A2, PLA2"/>
    <property type="match status" value="1"/>
</dbReference>
<dbReference type="RefSeq" id="WP_253967973.1">
    <property type="nucleotide sequence ID" value="NZ_JAMFTH010000002.1"/>
</dbReference>
<name>A0A9X2I030_9GAMM</name>
<dbReference type="GO" id="GO:0006644">
    <property type="term" value="P:phospholipid metabolic process"/>
    <property type="evidence" value="ECO:0007669"/>
    <property type="project" value="InterPro"/>
</dbReference>
<reference evidence="2" key="2">
    <citation type="submission" date="2023-01" db="EMBL/GenBank/DDBJ databases">
        <title>Gilvimarinus xylanilyticus HB14 isolated from Caulerpa lentillifera aquaculture base in Hainan, China.</title>
        <authorList>
            <person name="Zhang Y.-J."/>
        </authorList>
    </citation>
    <scope>NUCLEOTIDE SEQUENCE</scope>
    <source>
        <strain evidence="2">HB14</strain>
    </source>
</reference>